<feature type="transmembrane region" description="Helical" evidence="2">
    <location>
        <begin position="80"/>
        <end position="101"/>
    </location>
</feature>
<feature type="transmembrane region" description="Helical" evidence="2">
    <location>
        <begin position="107"/>
        <end position="128"/>
    </location>
</feature>
<accession>A0ABS4V1W8</accession>
<feature type="transmembrane region" description="Helical" evidence="2">
    <location>
        <begin position="35"/>
        <end position="59"/>
    </location>
</feature>
<keyword evidence="2" id="KW-0472">Membrane</keyword>
<feature type="region of interest" description="Disordered" evidence="1">
    <location>
        <begin position="135"/>
        <end position="184"/>
    </location>
</feature>
<dbReference type="InterPro" id="IPR046201">
    <property type="entry name" value="DUF6234"/>
</dbReference>
<keyword evidence="5" id="KW-1185">Reference proteome</keyword>
<sequence length="184" mass="18753">MTTEPASRTPRLPGVVHERARDTATEGGGFEGGCLTVIAVLIEIALAAFVALSLGMRGWAGSTSRSGSTPGDTGPPPMDWVPVLWLGGFTLGVSLAAVFFLRSGHPFAGAFQLLIGAALMAATVAAGLDEHERAHPAPLPACPTQAGVPCAPRDPDSRPPNDQGATGHQCRSGGDSDECADSGR</sequence>
<keyword evidence="2" id="KW-0812">Transmembrane</keyword>
<keyword evidence="2" id="KW-1133">Transmembrane helix</keyword>
<reference evidence="4 5" key="1">
    <citation type="submission" date="2021-03" db="EMBL/GenBank/DDBJ databases">
        <title>Sequencing the genomes of 1000 actinobacteria strains.</title>
        <authorList>
            <person name="Klenk H.-P."/>
        </authorList>
    </citation>
    <scope>NUCLEOTIDE SEQUENCE [LARGE SCALE GENOMIC DNA]</scope>
    <source>
        <strain evidence="4 5">DSM 40843</strain>
    </source>
</reference>
<proteinExistence type="predicted"/>
<organism evidence="4 5">
    <name type="scientific">Streptomyces clavifer</name>
    <dbReference type="NCBI Taxonomy" id="68188"/>
    <lineage>
        <taxon>Bacteria</taxon>
        <taxon>Bacillati</taxon>
        <taxon>Actinomycetota</taxon>
        <taxon>Actinomycetes</taxon>
        <taxon>Kitasatosporales</taxon>
        <taxon>Streptomycetaceae</taxon>
        <taxon>Streptomyces</taxon>
    </lineage>
</organism>
<dbReference type="EMBL" id="JAGINS010000001">
    <property type="protein sequence ID" value="MBP2357888.1"/>
    <property type="molecule type" value="Genomic_DNA"/>
</dbReference>
<feature type="domain" description="DUF6234" evidence="3">
    <location>
        <begin position="36"/>
        <end position="150"/>
    </location>
</feature>
<dbReference type="Pfam" id="PF19747">
    <property type="entry name" value="DUF6234"/>
    <property type="match status" value="1"/>
</dbReference>
<evidence type="ECO:0000259" key="3">
    <source>
        <dbReference type="Pfam" id="PF19747"/>
    </source>
</evidence>
<protein>
    <recommendedName>
        <fullName evidence="3">DUF6234 domain-containing protein</fullName>
    </recommendedName>
</protein>
<dbReference type="RefSeq" id="WP_209469326.1">
    <property type="nucleotide sequence ID" value="NZ_BMWJ01000002.1"/>
</dbReference>
<evidence type="ECO:0000313" key="4">
    <source>
        <dbReference type="EMBL" id="MBP2357888.1"/>
    </source>
</evidence>
<feature type="compositionally biased region" description="Acidic residues" evidence="1">
    <location>
        <begin position="175"/>
        <end position="184"/>
    </location>
</feature>
<dbReference type="Proteomes" id="UP001519311">
    <property type="component" value="Unassembled WGS sequence"/>
</dbReference>
<evidence type="ECO:0000256" key="2">
    <source>
        <dbReference type="SAM" id="Phobius"/>
    </source>
</evidence>
<name>A0ABS4V1W8_9ACTN</name>
<evidence type="ECO:0000313" key="5">
    <source>
        <dbReference type="Proteomes" id="UP001519311"/>
    </source>
</evidence>
<gene>
    <name evidence="4" type="ORF">JOF59_000288</name>
</gene>
<comment type="caution">
    <text evidence="4">The sequence shown here is derived from an EMBL/GenBank/DDBJ whole genome shotgun (WGS) entry which is preliminary data.</text>
</comment>
<evidence type="ECO:0000256" key="1">
    <source>
        <dbReference type="SAM" id="MobiDB-lite"/>
    </source>
</evidence>